<name>A0A166NE62_9AGAM</name>
<feature type="region of interest" description="Disordered" evidence="1">
    <location>
        <begin position="179"/>
        <end position="200"/>
    </location>
</feature>
<feature type="region of interest" description="Disordered" evidence="1">
    <location>
        <begin position="128"/>
        <end position="148"/>
    </location>
</feature>
<protein>
    <submittedName>
        <fullName evidence="2">Uncharacterized protein</fullName>
    </submittedName>
</protein>
<evidence type="ECO:0000313" key="3">
    <source>
        <dbReference type="Proteomes" id="UP000076532"/>
    </source>
</evidence>
<sequence length="200" mass="21437">MQLPSHSAHSPSTMAHRDPRSLASSYAYSCTRSSLPCAPSAHMPVRYSICRCSHSPPLPRCSDPVPADVNTSTSTTVLALTWTTTALYTLAMPLATTPLHGPDLHYDPPNIYAPATLALAAASSCTGKHSSRRPGIEMERNQNRGPGKRGNLCGITTAYLLSCLPLYYTTPDVMLGPLSKSPHSSRGYARLGRLPEDEGC</sequence>
<dbReference type="AlphaFoldDB" id="A0A166NE62"/>
<dbReference type="Proteomes" id="UP000076532">
    <property type="component" value="Unassembled WGS sequence"/>
</dbReference>
<reference evidence="2 3" key="1">
    <citation type="journal article" date="2016" name="Mol. Biol. Evol.">
        <title>Comparative Genomics of Early-Diverging Mushroom-Forming Fungi Provides Insights into the Origins of Lignocellulose Decay Capabilities.</title>
        <authorList>
            <person name="Nagy L.G."/>
            <person name="Riley R."/>
            <person name="Tritt A."/>
            <person name="Adam C."/>
            <person name="Daum C."/>
            <person name="Floudas D."/>
            <person name="Sun H."/>
            <person name="Yadav J.S."/>
            <person name="Pangilinan J."/>
            <person name="Larsson K.H."/>
            <person name="Matsuura K."/>
            <person name="Barry K."/>
            <person name="Labutti K."/>
            <person name="Kuo R."/>
            <person name="Ohm R.A."/>
            <person name="Bhattacharya S.S."/>
            <person name="Shirouzu T."/>
            <person name="Yoshinaga Y."/>
            <person name="Martin F.M."/>
            <person name="Grigoriev I.V."/>
            <person name="Hibbett D.S."/>
        </authorList>
    </citation>
    <scope>NUCLEOTIDE SEQUENCE [LARGE SCALE GENOMIC DNA]</scope>
    <source>
        <strain evidence="2 3">CBS 109695</strain>
    </source>
</reference>
<gene>
    <name evidence="2" type="ORF">FIBSPDRAFT_398967</name>
</gene>
<accession>A0A166NE62</accession>
<dbReference type="EMBL" id="KV417523">
    <property type="protein sequence ID" value="KZP24912.1"/>
    <property type="molecule type" value="Genomic_DNA"/>
</dbReference>
<keyword evidence="3" id="KW-1185">Reference proteome</keyword>
<proteinExistence type="predicted"/>
<evidence type="ECO:0000256" key="1">
    <source>
        <dbReference type="SAM" id="MobiDB-lite"/>
    </source>
</evidence>
<evidence type="ECO:0000313" key="2">
    <source>
        <dbReference type="EMBL" id="KZP24912.1"/>
    </source>
</evidence>
<organism evidence="2 3">
    <name type="scientific">Athelia psychrophila</name>
    <dbReference type="NCBI Taxonomy" id="1759441"/>
    <lineage>
        <taxon>Eukaryota</taxon>
        <taxon>Fungi</taxon>
        <taxon>Dikarya</taxon>
        <taxon>Basidiomycota</taxon>
        <taxon>Agaricomycotina</taxon>
        <taxon>Agaricomycetes</taxon>
        <taxon>Agaricomycetidae</taxon>
        <taxon>Atheliales</taxon>
        <taxon>Atheliaceae</taxon>
        <taxon>Athelia</taxon>
    </lineage>
</organism>